<proteinExistence type="predicted"/>
<gene>
    <name evidence="2" type="ORF">DPQ33_15945</name>
</gene>
<protein>
    <submittedName>
        <fullName evidence="2">YeeE/YedE family protein</fullName>
    </submittedName>
</protein>
<dbReference type="RefSeq" id="WP_144304219.1">
    <property type="nucleotide sequence ID" value="NZ_QMIE01000018.1"/>
</dbReference>
<keyword evidence="1" id="KW-0472">Membrane</keyword>
<comment type="caution">
    <text evidence="2">The sequence shown here is derived from an EMBL/GenBank/DDBJ whole genome shotgun (WGS) entry which is preliminary data.</text>
</comment>
<dbReference type="InterPro" id="IPR007272">
    <property type="entry name" value="Sulf_transp_TsuA/YedE"/>
</dbReference>
<feature type="transmembrane region" description="Helical" evidence="1">
    <location>
        <begin position="114"/>
        <end position="134"/>
    </location>
</feature>
<accession>A0A7M3MB21</accession>
<keyword evidence="1" id="KW-0812">Transmembrane</keyword>
<sequence>MLQAIWNNRPLQLALGFLMGISFGFFLNRAGVDRYEVILGQLLLTDFTVLKVMGSAVVVGMAGFIVMHRLGWVEYQKTHGSLGATVPGGLLFGVGFGLLGYCPGTMAAALGHGALDALVGGVPGILLGSWLYVISQPVWKRTVEHILPFGDVTFDELFGVARWKAALGCVVLFAALFGALELAGY</sequence>
<organism evidence="2 3">
    <name type="scientific">Oceanidesulfovibrio indonesiensis</name>
    <dbReference type="NCBI Taxonomy" id="54767"/>
    <lineage>
        <taxon>Bacteria</taxon>
        <taxon>Pseudomonadati</taxon>
        <taxon>Thermodesulfobacteriota</taxon>
        <taxon>Desulfovibrionia</taxon>
        <taxon>Desulfovibrionales</taxon>
        <taxon>Desulfovibrionaceae</taxon>
        <taxon>Oceanidesulfovibrio</taxon>
    </lineage>
</organism>
<dbReference type="Pfam" id="PF04143">
    <property type="entry name" value="Sulf_transp"/>
    <property type="match status" value="1"/>
</dbReference>
<dbReference type="OrthoDB" id="9790409at2"/>
<feature type="transmembrane region" description="Helical" evidence="1">
    <location>
        <begin position="49"/>
        <end position="70"/>
    </location>
</feature>
<dbReference type="AlphaFoldDB" id="A0A7M3MB21"/>
<dbReference type="EMBL" id="QMIE01000018">
    <property type="protein sequence ID" value="TVM15183.1"/>
    <property type="molecule type" value="Genomic_DNA"/>
</dbReference>
<evidence type="ECO:0000313" key="2">
    <source>
        <dbReference type="EMBL" id="TVM15183.1"/>
    </source>
</evidence>
<name>A0A7M3MB21_9BACT</name>
<feature type="transmembrane region" description="Helical" evidence="1">
    <location>
        <begin position="165"/>
        <end position="183"/>
    </location>
</feature>
<reference evidence="2 3" key="1">
    <citation type="submission" date="2018-06" db="EMBL/GenBank/DDBJ databases">
        <title>Complete genome of Desulfovibrio indonesiensis P37SLT.</title>
        <authorList>
            <person name="Crispim J.S."/>
            <person name="Vidigal P.M.P."/>
            <person name="Silva L.C.F."/>
            <person name="Laguardia C.N."/>
            <person name="Araujo L.C."/>
            <person name="Dias R.S."/>
            <person name="Sousa M.P."/>
            <person name="Paula S.O."/>
            <person name="Silva C."/>
        </authorList>
    </citation>
    <scope>NUCLEOTIDE SEQUENCE [LARGE SCALE GENOMIC DNA]</scope>
    <source>
        <strain evidence="2 3">P37SLT</strain>
    </source>
</reference>
<keyword evidence="3" id="KW-1185">Reference proteome</keyword>
<feature type="transmembrane region" description="Helical" evidence="1">
    <location>
        <begin position="12"/>
        <end position="28"/>
    </location>
</feature>
<dbReference type="Proteomes" id="UP000448292">
    <property type="component" value="Unassembled WGS sequence"/>
</dbReference>
<keyword evidence="1" id="KW-1133">Transmembrane helix</keyword>
<evidence type="ECO:0000313" key="3">
    <source>
        <dbReference type="Proteomes" id="UP000448292"/>
    </source>
</evidence>
<feature type="transmembrane region" description="Helical" evidence="1">
    <location>
        <begin position="82"/>
        <end position="102"/>
    </location>
</feature>
<evidence type="ECO:0000256" key="1">
    <source>
        <dbReference type="SAM" id="Phobius"/>
    </source>
</evidence>